<feature type="domain" description="PUA" evidence="1">
    <location>
        <begin position="88"/>
        <end position="167"/>
    </location>
</feature>
<gene>
    <name evidence="2" type="ordered locus">Ferp_2456</name>
</gene>
<dbReference type="EMBL" id="CP001899">
    <property type="protein sequence ID" value="ADC66564.1"/>
    <property type="molecule type" value="Genomic_DNA"/>
</dbReference>
<reference evidence="3" key="1">
    <citation type="submission" date="2010-02" db="EMBL/GenBank/DDBJ databases">
        <title>Complete sequence of Ferroglobus placidus DSM 10642.</title>
        <authorList>
            <consortium name="US DOE Joint Genome Institute"/>
            <person name="Lucas S."/>
            <person name="Copeland A."/>
            <person name="Lapidus A."/>
            <person name="Cheng J.-F."/>
            <person name="Bruce D."/>
            <person name="Goodwin L."/>
            <person name="Pitluck S."/>
            <person name="Saunders E."/>
            <person name="Brettin T."/>
            <person name="Detter J.C."/>
            <person name="Han C."/>
            <person name="Tapia R."/>
            <person name="Larimer F."/>
            <person name="Land M."/>
            <person name="Hauser L."/>
            <person name="Kyrpides N."/>
            <person name="Ivanova N."/>
            <person name="Holmes D."/>
            <person name="Lovley D."/>
            <person name="Kyrpides N."/>
            <person name="Anderson I.J."/>
            <person name="Woyke T."/>
        </authorList>
    </citation>
    <scope>NUCLEOTIDE SEQUENCE [LARGE SCALE GENOMIC DNA]</scope>
    <source>
        <strain evidence="3">DSM 10642 / AEDII12DO</strain>
    </source>
</reference>
<dbReference type="KEGG" id="fpl:Ferp_2456"/>
<organism evidence="2 3">
    <name type="scientific">Ferroglobus placidus (strain DSM 10642 / AEDII12DO)</name>
    <dbReference type="NCBI Taxonomy" id="589924"/>
    <lineage>
        <taxon>Archaea</taxon>
        <taxon>Methanobacteriati</taxon>
        <taxon>Methanobacteriota</taxon>
        <taxon>Archaeoglobi</taxon>
        <taxon>Archaeoglobales</taxon>
        <taxon>Archaeoglobaceae</taxon>
        <taxon>Ferroglobus</taxon>
    </lineage>
</organism>
<protein>
    <recommendedName>
        <fullName evidence="1">PUA domain-containing protein</fullName>
    </recommendedName>
</protein>
<dbReference type="NCBIfam" id="TIGR00451">
    <property type="entry name" value="unchar_dom_2"/>
    <property type="match status" value="1"/>
</dbReference>
<dbReference type="Pfam" id="PF17833">
    <property type="entry name" value="pre-PUA_NIP7"/>
    <property type="match status" value="1"/>
</dbReference>
<dbReference type="STRING" id="589924.Ferp_2456"/>
<accession>D3S273</accession>
<dbReference type="GO" id="GO:0003723">
    <property type="term" value="F:RNA binding"/>
    <property type="evidence" value="ECO:0007669"/>
    <property type="project" value="InterPro"/>
</dbReference>
<dbReference type="Gene3D" id="2.30.130.10">
    <property type="entry name" value="PUA domain"/>
    <property type="match status" value="1"/>
</dbReference>
<proteinExistence type="predicted"/>
<dbReference type="InterPro" id="IPR005155">
    <property type="entry name" value="UPF0113_PUA"/>
</dbReference>
<dbReference type="Pfam" id="PF03657">
    <property type="entry name" value="UPF0113"/>
    <property type="match status" value="1"/>
</dbReference>
<dbReference type="SMART" id="SM00359">
    <property type="entry name" value="PUA"/>
    <property type="match status" value="1"/>
</dbReference>
<dbReference type="SUPFAM" id="SSF88697">
    <property type="entry name" value="PUA domain-like"/>
    <property type="match status" value="1"/>
</dbReference>
<dbReference type="InterPro" id="IPR036974">
    <property type="entry name" value="PUA_sf"/>
</dbReference>
<reference evidence="2 3" key="2">
    <citation type="journal article" date="2011" name="Stand. Genomic Sci.">
        <title>Complete genome sequence of Ferroglobus placidus AEDII12DO.</title>
        <authorList>
            <person name="Anderson I."/>
            <person name="Risso C."/>
            <person name="Holmes D."/>
            <person name="Lucas S."/>
            <person name="Copeland A."/>
            <person name="Lapidus A."/>
            <person name="Cheng J.F."/>
            <person name="Bruce D."/>
            <person name="Goodwin L."/>
            <person name="Pitluck S."/>
            <person name="Saunders E."/>
            <person name="Brettin T."/>
            <person name="Detter J.C."/>
            <person name="Han C."/>
            <person name="Tapia R."/>
            <person name="Larimer F."/>
            <person name="Land M."/>
            <person name="Hauser L."/>
            <person name="Woyke T."/>
            <person name="Lovley D."/>
            <person name="Kyrpides N."/>
            <person name="Ivanova N."/>
        </authorList>
    </citation>
    <scope>NUCLEOTIDE SEQUENCE [LARGE SCALE GENOMIC DNA]</scope>
    <source>
        <strain evidence="3">DSM 10642 / AEDII12DO</strain>
    </source>
</reference>
<dbReference type="eggNOG" id="arCOG00993">
    <property type="taxonomic scope" value="Archaea"/>
</dbReference>
<dbReference type="OrthoDB" id="11794at2157"/>
<evidence type="ECO:0000313" key="2">
    <source>
        <dbReference type="EMBL" id="ADC66564.1"/>
    </source>
</evidence>
<dbReference type="PROSITE" id="PS50890">
    <property type="entry name" value="PUA"/>
    <property type="match status" value="1"/>
</dbReference>
<dbReference type="InterPro" id="IPR015947">
    <property type="entry name" value="PUA-like_sf"/>
</dbReference>
<dbReference type="PaxDb" id="589924-Ferp_2456"/>
<dbReference type="InterPro" id="IPR040598">
    <property type="entry name" value="NIP7_N"/>
</dbReference>
<sequence length="175" mass="20356">MEIRRPTKKELKIIRKALAAFGSVDFLDNFSIYVKEGEKKEVYAASKDLEAFIGKLNEVSFGIKVGEVGKRFRFTLEGAFFLVKRNKKKVYVNEKGEMLFLYGRDIFRESVIDVTEDVRENDIVFVCNKRGDILGIGKTRFDAERIFKVEEGRVVVENLVDRGEYIRKEKLYDAY</sequence>
<name>D3S273_FERPA</name>
<evidence type="ECO:0000313" key="3">
    <source>
        <dbReference type="Proteomes" id="UP000002613"/>
    </source>
</evidence>
<dbReference type="HOGENOM" id="CLU_114385_0_0_2"/>
<dbReference type="Proteomes" id="UP000002613">
    <property type="component" value="Chromosome"/>
</dbReference>
<dbReference type="RefSeq" id="WP_012966898.1">
    <property type="nucleotide sequence ID" value="NC_013849.1"/>
</dbReference>
<dbReference type="GeneID" id="8779997"/>
<dbReference type="InterPro" id="IPR004521">
    <property type="entry name" value="Uncharacterised_CHP00451"/>
</dbReference>
<dbReference type="CDD" id="cd21151">
    <property type="entry name" value="PUA_Nip7-like"/>
    <property type="match status" value="1"/>
</dbReference>
<dbReference type="InterPro" id="IPR002478">
    <property type="entry name" value="PUA"/>
</dbReference>
<keyword evidence="3" id="KW-1185">Reference proteome</keyword>
<dbReference type="AlphaFoldDB" id="D3S273"/>
<evidence type="ECO:0000259" key="1">
    <source>
        <dbReference type="SMART" id="SM00359"/>
    </source>
</evidence>